<dbReference type="Pfam" id="PF07394">
    <property type="entry name" value="DUF1501"/>
    <property type="match status" value="1"/>
</dbReference>
<feature type="non-terminal residue" evidence="1">
    <location>
        <position position="312"/>
    </location>
</feature>
<sequence length="312" mass="33439">MPKINLTRREFLKVSGASLFLAGIPIPGFTQDKPPGTISVIILEGGMDGLSAVPPIGDPNLSVMRKDLVPANFLKLNSFFGLHPSLKSFPSLMAANNASIIHATNFPYTKRSHFEGQNLMQGGGLSPFSQTTGWLGRALDLAKTPGRALSLDMPLILRGSSDVDNFYPAKIPGSTNPTNDLIDLMVKSHVGKGADTFSKLKLKTSKEFKNIPRDPASLALYAGKEMSKENGPLSSVIKVDRFDTHAGQGSEEYSDFGRQLAIVDDIIAGYKEGLGDAWDRSIVLTLTEFGRTVAMNGSKGTEHGYGSVGLLA</sequence>
<organism evidence="1">
    <name type="scientific">marine metagenome</name>
    <dbReference type="NCBI Taxonomy" id="408172"/>
    <lineage>
        <taxon>unclassified sequences</taxon>
        <taxon>metagenomes</taxon>
        <taxon>ecological metagenomes</taxon>
    </lineage>
</organism>
<name>A0A382R9F2_9ZZZZ</name>
<accession>A0A382R9F2</accession>
<proteinExistence type="predicted"/>
<protein>
    <recommendedName>
        <fullName evidence="2">DUF1501 domain-containing protein</fullName>
    </recommendedName>
</protein>
<dbReference type="EMBL" id="UINC01119773">
    <property type="protein sequence ID" value="SVC93842.1"/>
    <property type="molecule type" value="Genomic_DNA"/>
</dbReference>
<reference evidence="1" key="1">
    <citation type="submission" date="2018-05" db="EMBL/GenBank/DDBJ databases">
        <authorList>
            <person name="Lanie J.A."/>
            <person name="Ng W.-L."/>
            <person name="Kazmierczak K.M."/>
            <person name="Andrzejewski T.M."/>
            <person name="Davidsen T.M."/>
            <person name="Wayne K.J."/>
            <person name="Tettelin H."/>
            <person name="Glass J.I."/>
            <person name="Rusch D."/>
            <person name="Podicherti R."/>
            <person name="Tsui H.-C.T."/>
            <person name="Winkler M.E."/>
        </authorList>
    </citation>
    <scope>NUCLEOTIDE SEQUENCE</scope>
</reference>
<dbReference type="AlphaFoldDB" id="A0A382R9F2"/>
<gene>
    <name evidence="1" type="ORF">METZ01_LOCUS346696</name>
</gene>
<dbReference type="InterPro" id="IPR010869">
    <property type="entry name" value="DUF1501"/>
</dbReference>
<evidence type="ECO:0000313" key="1">
    <source>
        <dbReference type="EMBL" id="SVC93842.1"/>
    </source>
</evidence>
<evidence type="ECO:0008006" key="2">
    <source>
        <dbReference type="Google" id="ProtNLM"/>
    </source>
</evidence>